<organism evidence="7 8">
    <name type="scientific">Nonomuraea indica</name>
    <dbReference type="NCBI Taxonomy" id="1581193"/>
    <lineage>
        <taxon>Bacteria</taxon>
        <taxon>Bacillati</taxon>
        <taxon>Actinomycetota</taxon>
        <taxon>Actinomycetes</taxon>
        <taxon>Streptosporangiales</taxon>
        <taxon>Streptosporangiaceae</taxon>
        <taxon>Nonomuraea</taxon>
    </lineage>
</organism>
<protein>
    <submittedName>
        <fullName evidence="7">Activator-dependent family glycosyltransferase</fullName>
    </submittedName>
</protein>
<proteinExistence type="inferred from homology"/>
<keyword evidence="8" id="KW-1185">Reference proteome</keyword>
<feature type="domain" description="Erythromycin biosynthesis protein CIII-like N-terminal" evidence="6">
    <location>
        <begin position="22"/>
        <end position="256"/>
    </location>
</feature>
<dbReference type="EMBL" id="JBITMB010000006">
    <property type="protein sequence ID" value="MFI7443483.1"/>
    <property type="molecule type" value="Genomic_DNA"/>
</dbReference>
<dbReference type="InterPro" id="IPR010610">
    <property type="entry name" value="EryCIII-like_C"/>
</dbReference>
<evidence type="ECO:0000256" key="2">
    <source>
        <dbReference type="ARBA" id="ARBA00022676"/>
    </source>
</evidence>
<dbReference type="PANTHER" id="PTHR48050">
    <property type="entry name" value="STEROL 3-BETA-GLUCOSYLTRANSFERASE"/>
    <property type="match status" value="1"/>
</dbReference>
<keyword evidence="3" id="KW-0808">Transferase</keyword>
<evidence type="ECO:0000313" key="8">
    <source>
        <dbReference type="Proteomes" id="UP001612928"/>
    </source>
</evidence>
<dbReference type="InterPro" id="IPR030953">
    <property type="entry name" value="Glycosyl_450act"/>
</dbReference>
<dbReference type="InterPro" id="IPR002213">
    <property type="entry name" value="UDP_glucos_trans"/>
</dbReference>
<reference evidence="7 8" key="1">
    <citation type="submission" date="2024-10" db="EMBL/GenBank/DDBJ databases">
        <title>The Natural Products Discovery Center: Release of the First 8490 Sequenced Strains for Exploring Actinobacteria Biosynthetic Diversity.</title>
        <authorList>
            <person name="Kalkreuter E."/>
            <person name="Kautsar S.A."/>
            <person name="Yang D."/>
            <person name="Bader C.D."/>
            <person name="Teijaro C.N."/>
            <person name="Fluegel L."/>
            <person name="Davis C.M."/>
            <person name="Simpson J.R."/>
            <person name="Lauterbach L."/>
            <person name="Steele A.D."/>
            <person name="Gui C."/>
            <person name="Meng S."/>
            <person name="Li G."/>
            <person name="Viehrig K."/>
            <person name="Ye F."/>
            <person name="Su P."/>
            <person name="Kiefer A.F."/>
            <person name="Nichols A."/>
            <person name="Cepeda A.J."/>
            <person name="Yan W."/>
            <person name="Fan B."/>
            <person name="Jiang Y."/>
            <person name="Adhikari A."/>
            <person name="Zheng C.-J."/>
            <person name="Schuster L."/>
            <person name="Cowan T.M."/>
            <person name="Smanski M.J."/>
            <person name="Chevrette M.G."/>
            <person name="De Carvalho L.P.S."/>
            <person name="Shen B."/>
        </authorList>
    </citation>
    <scope>NUCLEOTIDE SEQUENCE [LARGE SCALE GENOMIC DNA]</scope>
    <source>
        <strain evidence="7 8">NPDC049503</strain>
    </source>
</reference>
<evidence type="ECO:0000313" key="7">
    <source>
        <dbReference type="EMBL" id="MFI7443483.1"/>
    </source>
</evidence>
<dbReference type="SUPFAM" id="SSF53756">
    <property type="entry name" value="UDP-Glycosyltransferase/glycogen phosphorylase"/>
    <property type="match status" value="1"/>
</dbReference>
<dbReference type="Pfam" id="PF21036">
    <property type="entry name" value="EryCIII-like_N"/>
    <property type="match status" value="1"/>
</dbReference>
<feature type="domain" description="Erythromycin biosynthesis protein CIII-like C-terminal" evidence="5">
    <location>
        <begin position="272"/>
        <end position="416"/>
    </location>
</feature>
<dbReference type="NCBIfam" id="TIGR04516">
    <property type="entry name" value="glycosyl_450act"/>
    <property type="match status" value="1"/>
</dbReference>
<dbReference type="Pfam" id="PF06722">
    <property type="entry name" value="EryCIII-like_C"/>
    <property type="match status" value="1"/>
</dbReference>
<dbReference type="CDD" id="cd03784">
    <property type="entry name" value="GT1_Gtf-like"/>
    <property type="match status" value="1"/>
</dbReference>
<keyword evidence="2" id="KW-0328">Glycosyltransferase</keyword>
<evidence type="ECO:0000256" key="1">
    <source>
        <dbReference type="ARBA" id="ARBA00006962"/>
    </source>
</evidence>
<accession>A0ABW8AA12</accession>
<name>A0ABW8AA12_9ACTN</name>
<evidence type="ECO:0000259" key="6">
    <source>
        <dbReference type="Pfam" id="PF21036"/>
    </source>
</evidence>
<dbReference type="Proteomes" id="UP001612928">
    <property type="component" value="Unassembled WGS sequence"/>
</dbReference>
<dbReference type="Gene3D" id="3.40.50.2000">
    <property type="entry name" value="Glycogen Phosphorylase B"/>
    <property type="match status" value="2"/>
</dbReference>
<gene>
    <name evidence="7" type="ORF">ACIBP5_26230</name>
</gene>
<evidence type="ECO:0000256" key="4">
    <source>
        <dbReference type="ARBA" id="ARBA00023194"/>
    </source>
</evidence>
<dbReference type="InterPro" id="IPR048284">
    <property type="entry name" value="EryCIII-like_N"/>
</dbReference>
<comment type="similarity">
    <text evidence="1">Belongs to the glycosyltransferase 28 family.</text>
</comment>
<evidence type="ECO:0000256" key="3">
    <source>
        <dbReference type="ARBA" id="ARBA00022679"/>
    </source>
</evidence>
<dbReference type="PANTHER" id="PTHR48050:SF13">
    <property type="entry name" value="STEROL 3-BETA-GLUCOSYLTRANSFERASE UGT80A2"/>
    <property type="match status" value="1"/>
</dbReference>
<dbReference type="RefSeq" id="WP_397023652.1">
    <property type="nucleotide sequence ID" value="NZ_JBITMB010000006.1"/>
</dbReference>
<sequence>MRVLIATVAERTNFLGMVPLAWALRTAGHEVRVASQPRLTDVVADTGLTMVPVGRDHDFWRVMRTHQFFDPLRDSVPPFDLAGLPDDEIAWEPLQHGYRQVVPWWWRMVNEPMLDDLTALCRAWRPDLVIWEPSTFAAAVAAKACGAVHARFLWGVDVFARVRHRYLRLLEARPGGDGEDVLARWLRACAARHGETFSEDLTSGHFTLDCLPGEMRLPGTGVEYVPVRYIPYNGRAVVPAWLRRPPERRRICLTLGTSATERQGGYVLSVRDLLEALDGLDAEIVVTLPEEEQRRLTRVPGNTRLVSYVPLHALVPTCSAVIDHGGAGTVLTTLHHGVPQLIIPRPTFDEPLTARQVTREGAARSIPSGRATGERVRAELEALLADEEVRLGTERLRRRLLDLPAPNDVVGVLEQLAARRRPTG</sequence>
<evidence type="ECO:0000259" key="5">
    <source>
        <dbReference type="Pfam" id="PF06722"/>
    </source>
</evidence>
<comment type="caution">
    <text evidence="7">The sequence shown here is derived from an EMBL/GenBank/DDBJ whole genome shotgun (WGS) entry which is preliminary data.</text>
</comment>
<keyword evidence="4" id="KW-0045">Antibiotic biosynthesis</keyword>
<dbReference type="InterPro" id="IPR050426">
    <property type="entry name" value="Glycosyltransferase_28"/>
</dbReference>